<dbReference type="EMBL" id="CP016808">
    <property type="protein sequence ID" value="ANY70129.1"/>
    <property type="molecule type" value="Genomic_DNA"/>
</dbReference>
<keyword evidence="5" id="KW-0808">Transferase</keyword>
<evidence type="ECO:0000256" key="6">
    <source>
        <dbReference type="ARBA" id="ARBA00022683"/>
    </source>
</evidence>
<feature type="domain" description="PTS EIIA type-2" evidence="7">
    <location>
        <begin position="7"/>
        <end position="152"/>
    </location>
</feature>
<dbReference type="GO" id="GO:0009401">
    <property type="term" value="P:phosphoenolpyruvate-dependent sugar phosphotransferase system"/>
    <property type="evidence" value="ECO:0007669"/>
    <property type="project" value="UniProtKB-KW"/>
</dbReference>
<protein>
    <submittedName>
        <fullName evidence="8">PTS fructose transporter subunit IIA</fullName>
    </submittedName>
</protein>
<accession>A0A1B2DQZ0</accession>
<comment type="subcellular location">
    <subcellularLocation>
        <location evidence="1">Cytoplasm</location>
    </subcellularLocation>
</comment>
<dbReference type="InterPro" id="IPR002178">
    <property type="entry name" value="PTS_EIIA_type-2_dom"/>
</dbReference>
<evidence type="ECO:0000256" key="3">
    <source>
        <dbReference type="ARBA" id="ARBA00022553"/>
    </source>
</evidence>
<evidence type="ECO:0000256" key="4">
    <source>
        <dbReference type="ARBA" id="ARBA00022597"/>
    </source>
</evidence>
<dbReference type="GO" id="GO:0005737">
    <property type="term" value="C:cytoplasm"/>
    <property type="evidence" value="ECO:0007669"/>
    <property type="project" value="UniProtKB-SubCell"/>
</dbReference>
<gene>
    <name evidence="8" type="ORF">BBD42_29235</name>
</gene>
<evidence type="ECO:0000256" key="1">
    <source>
        <dbReference type="ARBA" id="ARBA00004496"/>
    </source>
</evidence>
<evidence type="ECO:0000259" key="7">
    <source>
        <dbReference type="PROSITE" id="PS51094"/>
    </source>
</evidence>
<dbReference type="FunFam" id="3.40.930.10:FF:000009">
    <property type="entry name" value="PTS system, fructose specific IIABC component"/>
    <property type="match status" value="1"/>
</dbReference>
<keyword evidence="2" id="KW-0813">Transport</keyword>
<proteinExistence type="predicted"/>
<keyword evidence="6" id="KW-0598">Phosphotransferase system</keyword>
<dbReference type="InterPro" id="IPR016152">
    <property type="entry name" value="PTrfase/Anion_transptr"/>
</dbReference>
<dbReference type="PROSITE" id="PS51094">
    <property type="entry name" value="PTS_EIIA_TYPE_2"/>
    <property type="match status" value="1"/>
</dbReference>
<dbReference type="AlphaFoldDB" id="A0A1B2DQZ0"/>
<dbReference type="Pfam" id="PF00359">
    <property type="entry name" value="PTS_EIIA_2"/>
    <property type="match status" value="1"/>
</dbReference>
<dbReference type="PANTHER" id="PTHR47738">
    <property type="entry name" value="PTS SYSTEM FRUCTOSE-LIKE EIIA COMPONENT-RELATED"/>
    <property type="match status" value="1"/>
</dbReference>
<dbReference type="InterPro" id="IPR051541">
    <property type="entry name" value="PTS_SugarTrans_NitroReg"/>
</dbReference>
<organism evidence="8">
    <name type="scientific">Paenibacillus sp. BIHB 4019</name>
    <dbReference type="NCBI Taxonomy" id="1870819"/>
    <lineage>
        <taxon>Bacteria</taxon>
        <taxon>Bacillati</taxon>
        <taxon>Bacillota</taxon>
        <taxon>Bacilli</taxon>
        <taxon>Bacillales</taxon>
        <taxon>Paenibacillaceae</taxon>
        <taxon>Paenibacillus</taxon>
    </lineage>
</organism>
<dbReference type="CDD" id="cd00211">
    <property type="entry name" value="PTS_IIA_fru"/>
    <property type="match status" value="1"/>
</dbReference>
<keyword evidence="4" id="KW-0762">Sugar transport</keyword>
<dbReference type="GO" id="GO:0016020">
    <property type="term" value="C:membrane"/>
    <property type="evidence" value="ECO:0007669"/>
    <property type="project" value="InterPro"/>
</dbReference>
<dbReference type="Gene3D" id="3.40.930.10">
    <property type="entry name" value="Mannitol-specific EII, Chain A"/>
    <property type="match status" value="1"/>
</dbReference>
<dbReference type="SUPFAM" id="SSF55804">
    <property type="entry name" value="Phoshotransferase/anion transport protein"/>
    <property type="match status" value="1"/>
</dbReference>
<name>A0A1B2DQZ0_9BACL</name>
<dbReference type="GO" id="GO:0008982">
    <property type="term" value="F:protein-N(PI)-phosphohistidine-sugar phosphotransferase activity"/>
    <property type="evidence" value="ECO:0007669"/>
    <property type="project" value="InterPro"/>
</dbReference>
<keyword evidence="3" id="KW-0597">Phosphoprotein</keyword>
<reference evidence="8" key="1">
    <citation type="submission" date="2016-08" db="EMBL/GenBank/DDBJ databases">
        <title>Complete Genome Seqeunce of Paenibacillus sp. BIHB 4019 from tea rhizoplane.</title>
        <authorList>
            <person name="Thakur R."/>
            <person name="Swarnkar M.K."/>
            <person name="Gulati A."/>
        </authorList>
    </citation>
    <scope>NUCLEOTIDE SEQUENCE [LARGE SCALE GENOMIC DNA]</scope>
    <source>
        <strain evidence="8">BIHB4019</strain>
    </source>
</reference>
<dbReference type="PROSITE" id="PS00372">
    <property type="entry name" value="PTS_EIIA_TYPE_2_HIS"/>
    <property type="match status" value="1"/>
</dbReference>
<evidence type="ECO:0000256" key="5">
    <source>
        <dbReference type="ARBA" id="ARBA00022679"/>
    </source>
</evidence>
<evidence type="ECO:0000256" key="2">
    <source>
        <dbReference type="ARBA" id="ARBA00022448"/>
    </source>
</evidence>
<dbReference type="NCBIfam" id="TIGR00848">
    <property type="entry name" value="fruA"/>
    <property type="match status" value="1"/>
</dbReference>
<evidence type="ECO:0000313" key="8">
    <source>
        <dbReference type="EMBL" id="ANY70129.1"/>
    </source>
</evidence>
<sequence>MNMSSQTLLNIETIILDSSAGDRQAVIKELAERLQSAGYLNDEAAFLASVEAREQHASTGIGFGVAIPHGKSAGVSKPGLAFARLSQPIDWGSLDGKPVTSIILLAIPESDAGKEHLRILASVSRKLIHESFRQELLDGQNAADILKTLESAL</sequence>
<dbReference type="InterPro" id="IPR004715">
    <property type="entry name" value="PTS_IIA_fruc"/>
</dbReference>